<dbReference type="PANTHER" id="PTHR33542">
    <property type="entry name" value="SIROHYDROCHLORIN FERROCHELATASE, CHLOROPLASTIC"/>
    <property type="match status" value="1"/>
</dbReference>
<comment type="caution">
    <text evidence="3">The sequence shown here is derived from an EMBL/GenBank/DDBJ whole genome shotgun (WGS) entry which is preliminary data.</text>
</comment>
<evidence type="ECO:0000313" key="3">
    <source>
        <dbReference type="EMBL" id="PAB57986.1"/>
    </source>
</evidence>
<dbReference type="InterPro" id="IPR010388">
    <property type="entry name" value="Anaerobic_Co-chelatase"/>
</dbReference>
<keyword evidence="2" id="KW-0479">Metal-binding</keyword>
<reference evidence="3 4" key="1">
    <citation type="submission" date="2017-06" db="EMBL/GenBank/DDBJ databases">
        <title>Draft genome sequence of anaerobic fermentative bacterium Anaeromicrobium sediminis DY2726D isolated from West Pacific Ocean sediments.</title>
        <authorList>
            <person name="Zeng X."/>
        </authorList>
    </citation>
    <scope>NUCLEOTIDE SEQUENCE [LARGE SCALE GENOMIC DNA]</scope>
    <source>
        <strain evidence="3 4">DY2726D</strain>
    </source>
</reference>
<sequence>MPQPLNKVEKGTQEAGKKGILVVSFGTSYADTRKVTIEAVEEKIAKEFADYEVKRAFTSNMIIKKLKERDGIMVDTPEEALNRMKEEGFEEVIVQPLHIMAGAEYDDLVEATKAYKDTFKKLSVGNPVLAGPVSYEKAVNALMTQVGKLEKGEAAVVMGHGTHHAANASYAALQNKFDDKELPVYVGTVEAHPALEDVIAKLKKDNVKKVKLMPYMLVAGDHAQNDMAGDEEDSWKTVLKKEGFEVEIYLHGLGENKEYQNIYVENTKEAISGEHE</sequence>
<dbReference type="Pfam" id="PF06180">
    <property type="entry name" value="CbiK"/>
    <property type="match status" value="1"/>
</dbReference>
<protein>
    <submittedName>
        <fullName evidence="3">Sirohydrochlorin cobaltochelatase</fullName>
    </submittedName>
</protein>
<name>A0A267MEM0_9FIRM</name>
<dbReference type="SUPFAM" id="SSF53800">
    <property type="entry name" value="Chelatase"/>
    <property type="match status" value="1"/>
</dbReference>
<dbReference type="CDD" id="cd03412">
    <property type="entry name" value="CbiK_N"/>
    <property type="match status" value="1"/>
</dbReference>
<proteinExistence type="predicted"/>
<dbReference type="Gene3D" id="3.40.50.1400">
    <property type="match status" value="2"/>
</dbReference>
<evidence type="ECO:0000256" key="2">
    <source>
        <dbReference type="PIRSR" id="PIRSR033579-3"/>
    </source>
</evidence>
<organism evidence="3 4">
    <name type="scientific">Anaeromicrobium sediminis</name>
    <dbReference type="NCBI Taxonomy" id="1478221"/>
    <lineage>
        <taxon>Bacteria</taxon>
        <taxon>Bacillati</taxon>
        <taxon>Bacillota</taxon>
        <taxon>Clostridia</taxon>
        <taxon>Peptostreptococcales</taxon>
        <taxon>Thermotaleaceae</taxon>
        <taxon>Anaeromicrobium</taxon>
    </lineage>
</organism>
<dbReference type="OrthoDB" id="9770331at2"/>
<dbReference type="CDD" id="cd03413">
    <property type="entry name" value="CbiK_C"/>
    <property type="match status" value="1"/>
</dbReference>
<accession>A0A267MEM0</accession>
<dbReference type="GO" id="GO:0046872">
    <property type="term" value="F:metal ion binding"/>
    <property type="evidence" value="ECO:0007669"/>
    <property type="project" value="UniProtKB-KW"/>
</dbReference>
<evidence type="ECO:0000256" key="1">
    <source>
        <dbReference type="PIRSR" id="PIRSR033579-1"/>
    </source>
</evidence>
<dbReference type="GO" id="GO:0016852">
    <property type="term" value="F:sirohydrochlorin cobaltochelatase activity"/>
    <property type="evidence" value="ECO:0007669"/>
    <property type="project" value="InterPro"/>
</dbReference>
<feature type="binding site" evidence="2">
    <location>
        <position position="222"/>
    </location>
    <ligand>
        <name>Co(2+)</name>
        <dbReference type="ChEBI" id="CHEBI:48828"/>
    </ligand>
</feature>
<dbReference type="PANTHER" id="PTHR33542:SF3">
    <property type="entry name" value="SIROHYDROCHLORIN FERROCHELATASE, CHLOROPLASTIC"/>
    <property type="match status" value="1"/>
</dbReference>
<feature type="active site" description="Proton acceptor" evidence="1">
    <location>
        <position position="160"/>
    </location>
</feature>
<dbReference type="Proteomes" id="UP000216024">
    <property type="component" value="Unassembled WGS sequence"/>
</dbReference>
<dbReference type="InterPro" id="IPR050963">
    <property type="entry name" value="Sirohydro_Cobaltochel/CbiX"/>
</dbReference>
<dbReference type="PIRSF" id="PIRSF033579">
    <property type="entry name" value="Anaer_Co_chel"/>
    <property type="match status" value="1"/>
</dbReference>
<evidence type="ECO:0000313" key="4">
    <source>
        <dbReference type="Proteomes" id="UP000216024"/>
    </source>
</evidence>
<gene>
    <name evidence="3" type="ORF">CCE28_17465</name>
</gene>
<keyword evidence="2" id="KW-0170">Cobalt</keyword>
<dbReference type="EMBL" id="NIBG01000021">
    <property type="protein sequence ID" value="PAB57986.1"/>
    <property type="molecule type" value="Genomic_DNA"/>
</dbReference>
<keyword evidence="4" id="KW-1185">Reference proteome</keyword>
<dbReference type="GO" id="GO:0019251">
    <property type="term" value="P:anaerobic cobalamin biosynthetic process"/>
    <property type="evidence" value="ECO:0007669"/>
    <property type="project" value="InterPro"/>
</dbReference>
<dbReference type="AlphaFoldDB" id="A0A267MEM0"/>
<feature type="binding site" evidence="2">
    <location>
        <position position="160"/>
    </location>
    <ligand>
        <name>Co(2+)</name>
        <dbReference type="ChEBI" id="CHEBI:48828"/>
    </ligand>
</feature>
<feature type="binding site" evidence="2">
    <location>
        <position position="190"/>
    </location>
    <ligand>
        <name>Co(2+)</name>
        <dbReference type="ChEBI" id="CHEBI:48828"/>
    </ligand>
</feature>